<evidence type="ECO:0000256" key="2">
    <source>
        <dbReference type="ARBA" id="ARBA00009622"/>
    </source>
</evidence>
<evidence type="ECO:0008006" key="15">
    <source>
        <dbReference type="Google" id="ProtNLM"/>
    </source>
</evidence>
<dbReference type="Gene3D" id="1.25.40.10">
    <property type="entry name" value="Tetratricopeptide repeat domain"/>
    <property type="match status" value="1"/>
</dbReference>
<keyword evidence="14" id="KW-1185">Reference proteome</keyword>
<feature type="repeat" description="TPR" evidence="10">
    <location>
        <begin position="203"/>
        <end position="236"/>
    </location>
</feature>
<reference evidence="14" key="1">
    <citation type="submission" date="2023-01" db="EMBL/GenBank/DDBJ databases">
        <title>Key to firefly adult light organ development and bioluminescence: homeobox transcription factors regulate luciferase expression and transportation to peroxisome.</title>
        <authorList>
            <person name="Fu X."/>
        </authorList>
    </citation>
    <scope>NUCLEOTIDE SEQUENCE [LARGE SCALE GENOMIC DNA]</scope>
</reference>
<evidence type="ECO:0000313" key="13">
    <source>
        <dbReference type="EMBL" id="KAK4887676.1"/>
    </source>
</evidence>
<keyword evidence="7 11" id="KW-0175">Coiled coil</keyword>
<dbReference type="GO" id="GO:0005737">
    <property type="term" value="C:cytoplasm"/>
    <property type="evidence" value="ECO:0007669"/>
    <property type="project" value="TreeGrafter"/>
</dbReference>
<evidence type="ECO:0000256" key="1">
    <source>
        <dbReference type="ARBA" id="ARBA00004245"/>
    </source>
</evidence>
<dbReference type="PROSITE" id="PS50005">
    <property type="entry name" value="TPR"/>
    <property type="match status" value="2"/>
</dbReference>
<organism evidence="13 14">
    <name type="scientific">Aquatica leii</name>
    <dbReference type="NCBI Taxonomy" id="1421715"/>
    <lineage>
        <taxon>Eukaryota</taxon>
        <taxon>Metazoa</taxon>
        <taxon>Ecdysozoa</taxon>
        <taxon>Arthropoda</taxon>
        <taxon>Hexapoda</taxon>
        <taxon>Insecta</taxon>
        <taxon>Pterygota</taxon>
        <taxon>Neoptera</taxon>
        <taxon>Endopterygota</taxon>
        <taxon>Coleoptera</taxon>
        <taxon>Polyphaga</taxon>
        <taxon>Elateriformia</taxon>
        <taxon>Elateroidea</taxon>
        <taxon>Lampyridae</taxon>
        <taxon>Luciolinae</taxon>
        <taxon>Aquatica</taxon>
    </lineage>
</organism>
<keyword evidence="3" id="KW-0963">Cytoplasm</keyword>
<dbReference type="GO" id="GO:0007018">
    <property type="term" value="P:microtubule-based movement"/>
    <property type="evidence" value="ECO:0007669"/>
    <property type="project" value="TreeGrafter"/>
</dbReference>
<dbReference type="PANTHER" id="PTHR45783">
    <property type="entry name" value="KINESIN LIGHT CHAIN"/>
    <property type="match status" value="1"/>
</dbReference>
<dbReference type="EMBL" id="JARPUR010000001">
    <property type="protein sequence ID" value="KAK4887676.1"/>
    <property type="molecule type" value="Genomic_DNA"/>
</dbReference>
<feature type="compositionally biased region" description="Basic and acidic residues" evidence="12">
    <location>
        <begin position="133"/>
        <end position="144"/>
    </location>
</feature>
<evidence type="ECO:0000256" key="7">
    <source>
        <dbReference type="ARBA" id="ARBA00023054"/>
    </source>
</evidence>
<keyword evidence="9" id="KW-0206">Cytoskeleton</keyword>
<keyword evidence="5" id="KW-0677">Repeat</keyword>
<evidence type="ECO:0000313" key="14">
    <source>
        <dbReference type="Proteomes" id="UP001353858"/>
    </source>
</evidence>
<evidence type="ECO:0000256" key="8">
    <source>
        <dbReference type="ARBA" id="ARBA00023175"/>
    </source>
</evidence>
<dbReference type="PRINTS" id="PR00381">
    <property type="entry name" value="KINESINLIGHT"/>
</dbReference>
<gene>
    <name evidence="13" type="ORF">RN001_003947</name>
</gene>
<dbReference type="SMART" id="SM00028">
    <property type="entry name" value="TPR"/>
    <property type="match status" value="4"/>
</dbReference>
<evidence type="ECO:0000256" key="11">
    <source>
        <dbReference type="SAM" id="Coils"/>
    </source>
</evidence>
<dbReference type="Pfam" id="PF13374">
    <property type="entry name" value="TPR_10"/>
    <property type="match status" value="2"/>
</dbReference>
<dbReference type="InterPro" id="IPR019734">
    <property type="entry name" value="TPR_rpt"/>
</dbReference>
<dbReference type="InterPro" id="IPR002151">
    <property type="entry name" value="Kinesin_light"/>
</dbReference>
<sequence length="2761" mass="321853">MTAMSQEEIVSAVRTVAQGLEALRSEHAGILHGLHDAPDPVASERAGLVQQSADMIELGLGEAQVIMALASHLQLVEAEKQKLRTQVRRLCQENAWLRDELASTQQRLQARKTSFDFMASVSRYDQDINEENSSEHARTEKPDPVVDLFPDDDADDRNISSTSKRGLRNSARLRTLHNLVIQYASQGRYEIWKTSGHDHPDVATMLNILALVYRDQNKYKEAANLLNDALAIREKTLGENHPAVAATLNNLAVLYGKRGKYKEAEPLCKRALEIREKVLGREHPDVAKQLNNLALLCQNQGKYEEVERYYQRGLEIYEQRLGPDDPNVAKTKNNLASFLYKQILNRAHEREFGTIDGDNKPIWQVAEEREENKAPAKVDSPTVTTTLKNLGALYRRQGKYEAAETLEDCALRSRKEALDIVKQAKVASILGDGERRRPASSKEKSRRGSRESLDMSYDADEVSSFLLLETTRSWLSNVALLRCNGLTTEQVPNFKKMTVTEDFVSKFHNLEGKTIGEKRKNLFILLNKTLNSNQIDFSQLQPQNFLEEKFKVDLLLHFKKFDELKEVLKSERSLQIFRLLKRSPWFIEQIFSSMTADELIATVFPNTSFRTKVKLLNKLAVYLNDSDKAHEYFEAIDKRYGTYLASKLLPSCRDDYILNFLNTRHFKPTPKQALTIIKRYDESTEEIVEILMRFNDAKEEYANVFDYLKLHNLSLLLELNEKHNLSLRLGWRLTDKYVHVHKDNIINDPKKYYRVLHRKQIAKALHRNFNSLYINLFPKDLDDFRGEFGTIVSVLKQLPKKMRQGNLLINNFATLYGTSFWTSSYVSLEILDLVTVDERQVAIKVARKPDNVLEAKWNSYLKTQESIPWLKKQISLSSSVATRAALVECLVNSCKVNSDPAALLDVCQYVVKTHRNDHIKVRKSFLNAIQSYDLEKLSEEHWKCVNELIDLFRLNDESFEHTFVFKKFYVRHRLLRNLPIEEQLLELVRDKNKDFTIFENNLHSQLHCFKVFSHLINKELKNEDLIESNLHLLNDVIKWNDKNKEKISLRFFESSVQSLKNKIANDDFNHYVIKTLCILIKEECKTSTERTLLKIYFDLSEKYGNVDILTWLIENDPCVVDENIEAIVRIFQDSFFSFYKEYGFFKHVRNYSYILEKTIGILLHSFKDKEQGCIIALSTIQKPEDFIKVIEEYYPTEKQADAKTEASRKLYAIQEVVGRCLKNLMPPSAAIPSILKFCKGDYLKLIRTALYSVCDNVNEDKLIPFISELIDQAVSIRKHALHLTFRVLDKHQVYSLIKHFMEKEKNESIRKFIFKGCFNFFLKNPEEFTWELVQLNLNAVDVNDTEAVEVLIQFEKVPKEYRSKYVVLTWDVLDKLPDPNSTNRRNLNKLLNQIGQDMIPTLPQEFYDKVINAYFLKEDASSLSFFGSAVNAFVCRYIMYASSDAEKKERLNASFAIVKDYVLDLRKNSKTRLICCNTVTDFFKEYCLLFLRDDCDDRDMYEEFASLWNSLFQPHESFDEYLHLKFLDIYMEALPAFDLGSKLGEFCNSLVYLYGDVIVGIFCNKINFFTRYFFKNGDDDDRYDLIDGLINDDASNACLILAILLLNENTPSGKRARRKYDEIIEKLEKVDNPTIRSVTMFSTTEDFARAFHSLTAVSIGERRKQLFRLLHQTNSSVINFDSIETKSPLEEKFKIDVLIFFKKWHELVSLLKCENPVLIKKILNTKPCVHVIAGFDHEELVLLLSGISYNAKLKILNKLPLYLDRLKANDVFGAVFDRYGFYLASKVLPACSTELLLKYLKDSCWKPTTQQLMQIVVKHPDLHTEILSFVMKRKGSHKAVLIFIAKNNPKLFLEVYKDEDKWFGRRGTHKFVKVYKTNVIHNPMFYHKFLHKKQMMGSLGKDFSSAYLNMFPANLDKFRSSSATLIEIINNSKNKNIFLEAFHQKYGKNIWDYDECLTPEVLEMLPSKQRELVLKPELKGVMSEDRWMCYYSTDKSIPFLKKRVSLSSDIKNRVELMELLVETCKINQDAVALTHVCQYVNTQHRNDHMSVRTGFLRGIQKSFGFSKLDETHWTPIIDLIKLFTLNDEYFFYFEEFSEAYIRFRLKNNLPIREELSLWCKARRWNFNILKDAPSYEKQCLVGFGEILPEAFKDQDWKTYSVLFLQALVNWNKRHRKDLFVLKEYSKPMETVVQSVKDQNSYAYYVNYIIQSYIKTDSAKDLMALYLSPNNKYFDLDVFFQMFKKEPDLIVNNIEDVFRSLVQNYKTKKHFWIFCGNNHHLEIPQKMVEYCLKEVDNAPEENVQLYVDCLSFLMSPSDFVDFAKACKSSKSLKMPKALGGSLRNVKITPLISDSVLFFCQENFFKHFHRSLYSILYKVNEEMAFTILNQFSTLSVFMRKHFLHLALQCLSESRVSTMLNTFITNEKNPSVRKCIFRSSFKVFVQNPNVATFELFKTVAHTAAFQDGESLRVLVKMEKVPLDYFVPYVLLSWDCLLKRSPSKEKEKYMSKFLDTMSMDQVRLLPDHFCTSIFEYLFKGDLVPFQRSVQRFTCKFLVVVENDSLLETIFDQIKSYVLDGGVHKRRLCISNFVTEYCSLFLDDSTNNKVVFSKFLSFWNDVLKPHDAFDEYLHLHLTGIYLEKYSLEDLALNLVDLCYMLTASYGLAFLRFYYKKLKVFMGYFWKSNDDFEENLYVVVDHMVQSNRCLVSCLLLAILLFNDHVPSLNATKEKYESIMSIVKNHTDPIVHIYLHNHLSDTLVICAD</sequence>
<dbReference type="SUPFAM" id="SSF48371">
    <property type="entry name" value="ARM repeat"/>
    <property type="match status" value="1"/>
</dbReference>
<keyword evidence="6 10" id="KW-0802">TPR repeat</keyword>
<evidence type="ECO:0000256" key="10">
    <source>
        <dbReference type="PROSITE-ProRule" id="PRU00339"/>
    </source>
</evidence>
<feature type="repeat" description="TPR" evidence="10">
    <location>
        <begin position="245"/>
        <end position="278"/>
    </location>
</feature>
<evidence type="ECO:0000256" key="6">
    <source>
        <dbReference type="ARBA" id="ARBA00022803"/>
    </source>
</evidence>
<dbReference type="InterPro" id="IPR015792">
    <property type="entry name" value="Kinesin_light_repeat"/>
</dbReference>
<protein>
    <recommendedName>
        <fullName evidence="15">Kinesin light chain</fullName>
    </recommendedName>
</protein>
<evidence type="ECO:0000256" key="12">
    <source>
        <dbReference type="SAM" id="MobiDB-lite"/>
    </source>
</evidence>
<evidence type="ECO:0000256" key="5">
    <source>
        <dbReference type="ARBA" id="ARBA00022737"/>
    </source>
</evidence>
<dbReference type="Proteomes" id="UP001353858">
    <property type="component" value="Unassembled WGS sequence"/>
</dbReference>
<comment type="subcellular location">
    <subcellularLocation>
        <location evidence="1">Cytoplasm</location>
        <location evidence="1">Cytoskeleton</location>
    </subcellularLocation>
</comment>
<dbReference type="SUPFAM" id="SSF48452">
    <property type="entry name" value="TPR-like"/>
    <property type="match status" value="1"/>
</dbReference>
<keyword evidence="4" id="KW-0493">Microtubule</keyword>
<evidence type="ECO:0000256" key="4">
    <source>
        <dbReference type="ARBA" id="ARBA00022701"/>
    </source>
</evidence>
<name>A0AAN7PRP0_9COLE</name>
<comment type="similarity">
    <text evidence="2">Belongs to the kinesin light chain family.</text>
</comment>
<dbReference type="PANTHER" id="PTHR45783:SF3">
    <property type="entry name" value="KINESIN LIGHT CHAIN"/>
    <property type="match status" value="1"/>
</dbReference>
<feature type="region of interest" description="Disordered" evidence="12">
    <location>
        <begin position="130"/>
        <end position="163"/>
    </location>
</feature>
<dbReference type="GO" id="GO:0005871">
    <property type="term" value="C:kinesin complex"/>
    <property type="evidence" value="ECO:0007669"/>
    <property type="project" value="InterPro"/>
</dbReference>
<accession>A0AAN7PRP0</accession>
<keyword evidence="8" id="KW-0505">Motor protein</keyword>
<dbReference type="GO" id="GO:0005874">
    <property type="term" value="C:microtubule"/>
    <property type="evidence" value="ECO:0007669"/>
    <property type="project" value="UniProtKB-KW"/>
</dbReference>
<dbReference type="PROSITE" id="PS01160">
    <property type="entry name" value="KINESIN_LIGHT"/>
    <property type="match status" value="1"/>
</dbReference>
<dbReference type="InterPro" id="IPR016024">
    <property type="entry name" value="ARM-type_fold"/>
</dbReference>
<feature type="coiled-coil region" evidence="11">
    <location>
        <begin position="73"/>
        <end position="100"/>
    </location>
</feature>
<comment type="caution">
    <text evidence="13">The sequence shown here is derived from an EMBL/GenBank/DDBJ whole genome shotgun (WGS) entry which is preliminary data.</text>
</comment>
<dbReference type="Pfam" id="PF13424">
    <property type="entry name" value="TPR_12"/>
    <property type="match status" value="1"/>
</dbReference>
<feature type="region of interest" description="Disordered" evidence="12">
    <location>
        <begin position="432"/>
        <end position="453"/>
    </location>
</feature>
<evidence type="ECO:0000256" key="3">
    <source>
        <dbReference type="ARBA" id="ARBA00022490"/>
    </source>
</evidence>
<dbReference type="InterPro" id="IPR011990">
    <property type="entry name" value="TPR-like_helical_dom_sf"/>
</dbReference>
<proteinExistence type="inferred from homology"/>
<evidence type="ECO:0000256" key="9">
    <source>
        <dbReference type="ARBA" id="ARBA00023212"/>
    </source>
</evidence>
<dbReference type="GO" id="GO:0019894">
    <property type="term" value="F:kinesin binding"/>
    <property type="evidence" value="ECO:0007669"/>
    <property type="project" value="TreeGrafter"/>
</dbReference>